<gene>
    <name evidence="2" type="ORF">GCM10010251_82660</name>
</gene>
<dbReference type="Proteomes" id="UP000658320">
    <property type="component" value="Unassembled WGS sequence"/>
</dbReference>
<accession>A0A918FLX2</accession>
<name>A0A918FLX2_9ACTN</name>
<evidence type="ECO:0000313" key="2">
    <source>
        <dbReference type="EMBL" id="GGR52965.1"/>
    </source>
</evidence>
<keyword evidence="1" id="KW-0472">Membrane</keyword>
<evidence type="ECO:0000256" key="1">
    <source>
        <dbReference type="SAM" id="Phobius"/>
    </source>
</evidence>
<dbReference type="AlphaFoldDB" id="A0A918FLX2"/>
<feature type="transmembrane region" description="Helical" evidence="1">
    <location>
        <begin position="12"/>
        <end position="31"/>
    </location>
</feature>
<organism evidence="2 3">
    <name type="scientific">Streptomyces aurantiogriseus</name>
    <dbReference type="NCBI Taxonomy" id="66870"/>
    <lineage>
        <taxon>Bacteria</taxon>
        <taxon>Bacillati</taxon>
        <taxon>Actinomycetota</taxon>
        <taxon>Actinomycetes</taxon>
        <taxon>Kitasatosporales</taxon>
        <taxon>Streptomycetaceae</taxon>
        <taxon>Streptomyces</taxon>
    </lineage>
</organism>
<dbReference type="PROSITE" id="PS51257">
    <property type="entry name" value="PROKAR_LIPOPROTEIN"/>
    <property type="match status" value="1"/>
</dbReference>
<reference evidence="2" key="1">
    <citation type="journal article" date="2014" name="Int. J. Syst. Evol. Microbiol.">
        <title>Complete genome sequence of Corynebacterium casei LMG S-19264T (=DSM 44701T), isolated from a smear-ripened cheese.</title>
        <authorList>
            <consortium name="US DOE Joint Genome Institute (JGI-PGF)"/>
            <person name="Walter F."/>
            <person name="Albersmeier A."/>
            <person name="Kalinowski J."/>
            <person name="Ruckert C."/>
        </authorList>
    </citation>
    <scope>NUCLEOTIDE SEQUENCE</scope>
    <source>
        <strain evidence="2">JCM 4346</strain>
    </source>
</reference>
<keyword evidence="1" id="KW-1133">Transmembrane helix</keyword>
<keyword evidence="1" id="KW-0812">Transmembrane</keyword>
<protein>
    <submittedName>
        <fullName evidence="2">Uncharacterized protein</fullName>
    </submittedName>
</protein>
<evidence type="ECO:0000313" key="3">
    <source>
        <dbReference type="Proteomes" id="UP000658320"/>
    </source>
</evidence>
<reference evidence="2" key="2">
    <citation type="submission" date="2020-09" db="EMBL/GenBank/DDBJ databases">
        <authorList>
            <person name="Sun Q."/>
            <person name="Ohkuma M."/>
        </authorList>
    </citation>
    <scope>NUCLEOTIDE SEQUENCE</scope>
    <source>
        <strain evidence="2">JCM 4346</strain>
    </source>
</reference>
<dbReference type="EMBL" id="BMSX01000028">
    <property type="protein sequence ID" value="GGR52965.1"/>
    <property type="molecule type" value="Genomic_DNA"/>
</dbReference>
<proteinExistence type="predicted"/>
<sequence>MSPVPGRYFSGQLIAFCVVVCCVVMGVLLAIGCRHVVTGSDVLDDRFATHRETNRGPDTYHRLPDAYAH</sequence>
<comment type="caution">
    <text evidence="2">The sequence shown here is derived from an EMBL/GenBank/DDBJ whole genome shotgun (WGS) entry which is preliminary data.</text>
</comment>
<keyword evidence="3" id="KW-1185">Reference proteome</keyword>